<reference evidence="1 2" key="1">
    <citation type="submission" date="2014-04" db="EMBL/GenBank/DDBJ databases">
        <authorList>
            <consortium name="DOE Joint Genome Institute"/>
            <person name="Kuo A."/>
            <person name="Girlanda M."/>
            <person name="Perotto S."/>
            <person name="Kohler A."/>
            <person name="Nagy L.G."/>
            <person name="Floudas D."/>
            <person name="Copeland A."/>
            <person name="Barry K.W."/>
            <person name="Cichocki N."/>
            <person name="Veneault-Fourrey C."/>
            <person name="LaButti K."/>
            <person name="Lindquist E.A."/>
            <person name="Lipzen A."/>
            <person name="Lundell T."/>
            <person name="Morin E."/>
            <person name="Murat C."/>
            <person name="Sun H."/>
            <person name="Tunlid A."/>
            <person name="Henrissat B."/>
            <person name="Grigoriev I.V."/>
            <person name="Hibbett D.S."/>
            <person name="Martin F."/>
            <person name="Nordberg H.P."/>
            <person name="Cantor M.N."/>
            <person name="Hua S.X."/>
        </authorList>
    </citation>
    <scope>NUCLEOTIDE SEQUENCE [LARGE SCALE GENOMIC DNA]</scope>
    <source>
        <strain evidence="1 2">MUT 4182</strain>
    </source>
</reference>
<sequence length="58" mass="6551">MSSNHDDEIMLPPTTEKCFSGDLLMEHHLSMTFRALLYLCVRTSGARSMPLSGLFTFI</sequence>
<keyword evidence="2" id="KW-1185">Reference proteome</keyword>
<dbReference type="AlphaFoldDB" id="A0A0C3QRG2"/>
<organism evidence="1 2">
    <name type="scientific">Tulasnella calospora MUT 4182</name>
    <dbReference type="NCBI Taxonomy" id="1051891"/>
    <lineage>
        <taxon>Eukaryota</taxon>
        <taxon>Fungi</taxon>
        <taxon>Dikarya</taxon>
        <taxon>Basidiomycota</taxon>
        <taxon>Agaricomycotina</taxon>
        <taxon>Agaricomycetes</taxon>
        <taxon>Cantharellales</taxon>
        <taxon>Tulasnellaceae</taxon>
        <taxon>Tulasnella</taxon>
    </lineage>
</organism>
<evidence type="ECO:0000313" key="2">
    <source>
        <dbReference type="Proteomes" id="UP000054248"/>
    </source>
</evidence>
<gene>
    <name evidence="1" type="ORF">M407DRAFT_242242</name>
</gene>
<accession>A0A0C3QRG2</accession>
<dbReference type="EMBL" id="KN822973">
    <property type="protein sequence ID" value="KIO30349.1"/>
    <property type="molecule type" value="Genomic_DNA"/>
</dbReference>
<evidence type="ECO:0000313" key="1">
    <source>
        <dbReference type="EMBL" id="KIO30349.1"/>
    </source>
</evidence>
<protein>
    <submittedName>
        <fullName evidence="1">Uncharacterized protein</fullName>
    </submittedName>
</protein>
<reference evidence="2" key="2">
    <citation type="submission" date="2015-01" db="EMBL/GenBank/DDBJ databases">
        <title>Evolutionary Origins and Diversification of the Mycorrhizal Mutualists.</title>
        <authorList>
            <consortium name="DOE Joint Genome Institute"/>
            <consortium name="Mycorrhizal Genomics Consortium"/>
            <person name="Kohler A."/>
            <person name="Kuo A."/>
            <person name="Nagy L.G."/>
            <person name="Floudas D."/>
            <person name="Copeland A."/>
            <person name="Barry K.W."/>
            <person name="Cichocki N."/>
            <person name="Veneault-Fourrey C."/>
            <person name="LaButti K."/>
            <person name="Lindquist E.A."/>
            <person name="Lipzen A."/>
            <person name="Lundell T."/>
            <person name="Morin E."/>
            <person name="Murat C."/>
            <person name="Riley R."/>
            <person name="Ohm R."/>
            <person name="Sun H."/>
            <person name="Tunlid A."/>
            <person name="Henrissat B."/>
            <person name="Grigoriev I.V."/>
            <person name="Hibbett D.S."/>
            <person name="Martin F."/>
        </authorList>
    </citation>
    <scope>NUCLEOTIDE SEQUENCE [LARGE SCALE GENOMIC DNA]</scope>
    <source>
        <strain evidence="2">MUT 4182</strain>
    </source>
</reference>
<name>A0A0C3QRG2_9AGAM</name>
<proteinExistence type="predicted"/>
<dbReference type="HOGENOM" id="CLU_2980810_0_0_1"/>
<dbReference type="Proteomes" id="UP000054248">
    <property type="component" value="Unassembled WGS sequence"/>
</dbReference>